<evidence type="ECO:0000313" key="8">
    <source>
        <dbReference type="Proteomes" id="UP000784294"/>
    </source>
</evidence>
<dbReference type="GO" id="GO:0005886">
    <property type="term" value="C:plasma membrane"/>
    <property type="evidence" value="ECO:0007669"/>
    <property type="project" value="TreeGrafter"/>
</dbReference>
<protein>
    <recommendedName>
        <fullName evidence="6">Ion transport domain-containing protein</fullName>
    </recommendedName>
</protein>
<sequence>MYELHFHFTTQEYISLSYVLGYSAEEIRQLCLQARYEGMSGYFKDKWNWLDILAILFTLCGFIIRCTAQCQEPSQFAEAFDRTMYLARNIYLIGLHLFFIRTLFITSISPKIGPRLKMMTDMLKKDLIPLLIVFAIFITTFGVWIESLLHPNRFYMTKHQIQSEYLNITRSFNKQQFEVRDSIGNLFKRAFYSIFEVSTILDEVEKCRGRCGHRDGNDIVAFFVLVLYTGIVNIILINLLIALFSNTVSRIDQKSAAHWLAERYKIIEEYSQRSILPSPFNLVSILFELIAFCIRRWCRCTANKVSHSVSKSVASSSSNMKYTSRARSNSLKVRSSDLGVKMESGSDSQNSNEEVFELMNPARNDNHQDINYLVCREKRIRRTKLMDETINSHLLKMETDIFLKFILIQSFALKDGRYTLGPSTQTIGHGTGSGYLAGMQQSGGGVFQFGGSCYANESNAIGNIGSSNPLGMVRAERWHMDKSTGSQAPDETADSVVGLLESRVGSIETQLIGLDAKLDQILSQLAEMAPRRYSYKAAHSTGFADALLASYSSSPNLPPRIPTSRELMMTAKNATEVHVPPAVTIEHAAEEHDSTSAYTKPSSH</sequence>
<comment type="subcellular location">
    <subcellularLocation>
        <location evidence="1">Membrane</location>
        <topology evidence="1">Multi-pass membrane protein</topology>
    </subcellularLocation>
</comment>
<comment type="caution">
    <text evidence="7">The sequence shown here is derived from an EMBL/GenBank/DDBJ whole genome shotgun (WGS) entry which is preliminary data.</text>
</comment>
<keyword evidence="8" id="KW-1185">Reference proteome</keyword>
<evidence type="ECO:0000256" key="4">
    <source>
        <dbReference type="ARBA" id="ARBA00023136"/>
    </source>
</evidence>
<dbReference type="GO" id="GO:0030001">
    <property type="term" value="P:metal ion transport"/>
    <property type="evidence" value="ECO:0007669"/>
    <property type="project" value="TreeGrafter"/>
</dbReference>
<dbReference type="Proteomes" id="UP000784294">
    <property type="component" value="Unassembled WGS sequence"/>
</dbReference>
<reference evidence="7" key="1">
    <citation type="submission" date="2018-11" db="EMBL/GenBank/DDBJ databases">
        <authorList>
            <consortium name="Pathogen Informatics"/>
        </authorList>
    </citation>
    <scope>NUCLEOTIDE SEQUENCE</scope>
</reference>
<evidence type="ECO:0000256" key="3">
    <source>
        <dbReference type="ARBA" id="ARBA00022989"/>
    </source>
</evidence>
<evidence type="ECO:0000256" key="1">
    <source>
        <dbReference type="ARBA" id="ARBA00004141"/>
    </source>
</evidence>
<feature type="transmembrane region" description="Helical" evidence="5">
    <location>
        <begin position="49"/>
        <end position="68"/>
    </location>
</feature>
<evidence type="ECO:0000313" key="7">
    <source>
        <dbReference type="EMBL" id="VEL35238.1"/>
    </source>
</evidence>
<evidence type="ECO:0000259" key="6">
    <source>
        <dbReference type="Pfam" id="PF00520"/>
    </source>
</evidence>
<dbReference type="EMBL" id="CAAALY010249375">
    <property type="protein sequence ID" value="VEL35238.1"/>
    <property type="molecule type" value="Genomic_DNA"/>
</dbReference>
<feature type="transmembrane region" description="Helical" evidence="5">
    <location>
        <begin position="128"/>
        <end position="149"/>
    </location>
</feature>
<dbReference type="OrthoDB" id="194358at2759"/>
<accession>A0A448XFF5</accession>
<keyword evidence="2 5" id="KW-0812">Transmembrane</keyword>
<dbReference type="PANTHER" id="PTHR13800">
    <property type="entry name" value="TRANSIENT RECEPTOR POTENTIAL CATION CHANNEL, SUBFAMILY M, MEMBER 6"/>
    <property type="match status" value="1"/>
</dbReference>
<dbReference type="GO" id="GO:0005261">
    <property type="term" value="F:monoatomic cation channel activity"/>
    <property type="evidence" value="ECO:0007669"/>
    <property type="project" value="TreeGrafter"/>
</dbReference>
<dbReference type="PANTHER" id="PTHR13800:SF1">
    <property type="entry name" value="TRANSIENT RECEPTOR POTENTIAL CATION CHANNEL TRPM"/>
    <property type="match status" value="1"/>
</dbReference>
<feature type="transmembrane region" description="Helical" evidence="5">
    <location>
        <begin position="219"/>
        <end position="244"/>
    </location>
</feature>
<dbReference type="Pfam" id="PF00520">
    <property type="entry name" value="Ion_trans"/>
    <property type="match status" value="1"/>
</dbReference>
<evidence type="ECO:0000256" key="2">
    <source>
        <dbReference type="ARBA" id="ARBA00022692"/>
    </source>
</evidence>
<keyword evidence="4 5" id="KW-0472">Membrane</keyword>
<feature type="domain" description="Ion transport" evidence="6">
    <location>
        <begin position="9"/>
        <end position="255"/>
    </location>
</feature>
<proteinExistence type="predicted"/>
<organism evidence="7 8">
    <name type="scientific">Protopolystoma xenopodis</name>
    <dbReference type="NCBI Taxonomy" id="117903"/>
    <lineage>
        <taxon>Eukaryota</taxon>
        <taxon>Metazoa</taxon>
        <taxon>Spiralia</taxon>
        <taxon>Lophotrochozoa</taxon>
        <taxon>Platyhelminthes</taxon>
        <taxon>Monogenea</taxon>
        <taxon>Polyopisthocotylea</taxon>
        <taxon>Polystomatidea</taxon>
        <taxon>Polystomatidae</taxon>
        <taxon>Protopolystoma</taxon>
    </lineage>
</organism>
<keyword evidence="3 5" id="KW-1133">Transmembrane helix</keyword>
<gene>
    <name evidence="7" type="ORF">PXEA_LOCUS28678</name>
</gene>
<name>A0A448XFF5_9PLAT</name>
<dbReference type="AlphaFoldDB" id="A0A448XFF5"/>
<evidence type="ECO:0000256" key="5">
    <source>
        <dbReference type="SAM" id="Phobius"/>
    </source>
</evidence>
<dbReference type="InterPro" id="IPR050927">
    <property type="entry name" value="TRPM"/>
</dbReference>
<feature type="transmembrane region" description="Helical" evidence="5">
    <location>
        <begin position="89"/>
        <end position="108"/>
    </location>
</feature>
<dbReference type="InterPro" id="IPR005821">
    <property type="entry name" value="Ion_trans_dom"/>
</dbReference>